<feature type="region of interest" description="Disordered" evidence="5">
    <location>
        <begin position="1"/>
        <end position="20"/>
    </location>
</feature>
<proteinExistence type="predicted"/>
<feature type="transmembrane region" description="Helical" evidence="6">
    <location>
        <begin position="38"/>
        <end position="59"/>
    </location>
</feature>
<evidence type="ECO:0000256" key="3">
    <source>
        <dbReference type="ARBA" id="ARBA00022989"/>
    </source>
</evidence>
<comment type="subcellular location">
    <subcellularLocation>
        <location evidence="1">Membrane</location>
        <topology evidence="1">Multi-pass membrane protein</topology>
    </subcellularLocation>
</comment>
<evidence type="ECO:0000256" key="4">
    <source>
        <dbReference type="ARBA" id="ARBA00023136"/>
    </source>
</evidence>
<evidence type="ECO:0000313" key="7">
    <source>
        <dbReference type="EMBL" id="KFI92112.1"/>
    </source>
</evidence>
<protein>
    <submittedName>
        <fullName evidence="7">Multiple sugar-binding transport system permease</fullName>
    </submittedName>
</protein>
<organism evidence="7 8">
    <name type="scientific">Bifidobacterium saguini DSM 23967</name>
    <dbReference type="NCBI Taxonomy" id="1437607"/>
    <lineage>
        <taxon>Bacteria</taxon>
        <taxon>Bacillati</taxon>
        <taxon>Actinomycetota</taxon>
        <taxon>Actinomycetes</taxon>
        <taxon>Bifidobacteriales</taxon>
        <taxon>Bifidobacteriaceae</taxon>
        <taxon>Bifidobacterium</taxon>
    </lineage>
</organism>
<gene>
    <name evidence="7" type="ORF">BISA_2107</name>
</gene>
<dbReference type="GO" id="GO:0016020">
    <property type="term" value="C:membrane"/>
    <property type="evidence" value="ECO:0007669"/>
    <property type="project" value="UniProtKB-SubCell"/>
</dbReference>
<reference evidence="7 8" key="1">
    <citation type="submission" date="2014-03" db="EMBL/GenBank/DDBJ databases">
        <title>Genomics of Bifidobacteria.</title>
        <authorList>
            <person name="Ventura M."/>
            <person name="Milani C."/>
            <person name="Lugli G.A."/>
        </authorList>
    </citation>
    <scope>NUCLEOTIDE SEQUENCE [LARGE SCALE GENOMIC DNA]</scope>
    <source>
        <strain evidence="7 8">DSM 23967</strain>
    </source>
</reference>
<name>A0A087D9B2_9BIFI</name>
<evidence type="ECO:0000256" key="2">
    <source>
        <dbReference type="ARBA" id="ARBA00022692"/>
    </source>
</evidence>
<dbReference type="EMBL" id="JGZN01000009">
    <property type="protein sequence ID" value="KFI92112.1"/>
    <property type="molecule type" value="Genomic_DNA"/>
</dbReference>
<evidence type="ECO:0000313" key="8">
    <source>
        <dbReference type="Proteomes" id="UP000029066"/>
    </source>
</evidence>
<keyword evidence="4 6" id="KW-0472">Membrane</keyword>
<dbReference type="InterPro" id="IPR035906">
    <property type="entry name" value="MetI-like_sf"/>
</dbReference>
<evidence type="ECO:0000256" key="6">
    <source>
        <dbReference type="SAM" id="Phobius"/>
    </source>
</evidence>
<keyword evidence="2 6" id="KW-0812">Transmembrane</keyword>
<evidence type="ECO:0000256" key="5">
    <source>
        <dbReference type="SAM" id="MobiDB-lite"/>
    </source>
</evidence>
<evidence type="ECO:0000256" key="1">
    <source>
        <dbReference type="ARBA" id="ARBA00004141"/>
    </source>
</evidence>
<keyword evidence="3 6" id="KW-1133">Transmembrane helix</keyword>
<dbReference type="Gene3D" id="1.10.3720.10">
    <property type="entry name" value="MetI-like"/>
    <property type="match status" value="1"/>
</dbReference>
<dbReference type="STRING" id="1437607.BISA_2107"/>
<comment type="caution">
    <text evidence="7">The sequence shown here is derived from an EMBL/GenBank/DDBJ whole genome shotgun (WGS) entry which is preliminary data.</text>
</comment>
<sequence>MTTQHTSSAAASVAAATPAARGLSLSQRERIRSAIRSVVVIAIALICAVPLYVVVINTFKNSGDMAADPFGLPTHFTLENYTYAMENLP</sequence>
<dbReference type="AlphaFoldDB" id="A0A087D9B2"/>
<dbReference type="Proteomes" id="UP000029066">
    <property type="component" value="Unassembled WGS sequence"/>
</dbReference>
<dbReference type="SUPFAM" id="SSF161098">
    <property type="entry name" value="MetI-like"/>
    <property type="match status" value="1"/>
</dbReference>
<accession>A0A087D9B2</accession>